<dbReference type="InterPro" id="IPR050630">
    <property type="entry name" value="WD_repeat_EMAP"/>
</dbReference>
<dbReference type="EMBL" id="JAINUF010000020">
    <property type="protein sequence ID" value="KAJ8336087.1"/>
    <property type="molecule type" value="Genomic_DNA"/>
</dbReference>
<keyword evidence="4" id="KW-0677">Repeat</keyword>
<evidence type="ECO:0000256" key="2">
    <source>
        <dbReference type="ARBA" id="ARBA00022490"/>
    </source>
</evidence>
<name>A0A9Q1EC61_SYNKA</name>
<dbReference type="InterPro" id="IPR036322">
    <property type="entry name" value="WD40_repeat_dom_sf"/>
</dbReference>
<sequence length="118" mass="13331">MSEEAEDIPLLELDAVIGFNGRVVSGLILHPDETHLIYPLGCMVIQRNIQNNTQEFLTEHRHNISCVAISRSGRYIASGQETFISFKADVIIWDNINKEIHAKLLLHKAKVEHLAFSP</sequence>
<protein>
    <submittedName>
        <fullName evidence="5">Uncharacterized protein</fullName>
    </submittedName>
</protein>
<evidence type="ECO:0000256" key="3">
    <source>
        <dbReference type="ARBA" id="ARBA00022574"/>
    </source>
</evidence>
<comment type="caution">
    <text evidence="5">The sequence shown here is derived from an EMBL/GenBank/DDBJ whole genome shotgun (WGS) entry which is preliminary data.</text>
</comment>
<comment type="subcellular location">
    <subcellularLocation>
        <location evidence="1">Cytoplasm</location>
    </subcellularLocation>
</comment>
<proteinExistence type="predicted"/>
<organism evidence="5 6">
    <name type="scientific">Synaphobranchus kaupii</name>
    <name type="common">Kaup's arrowtooth eel</name>
    <dbReference type="NCBI Taxonomy" id="118154"/>
    <lineage>
        <taxon>Eukaryota</taxon>
        <taxon>Metazoa</taxon>
        <taxon>Chordata</taxon>
        <taxon>Craniata</taxon>
        <taxon>Vertebrata</taxon>
        <taxon>Euteleostomi</taxon>
        <taxon>Actinopterygii</taxon>
        <taxon>Neopterygii</taxon>
        <taxon>Teleostei</taxon>
        <taxon>Anguilliformes</taxon>
        <taxon>Synaphobranchidae</taxon>
        <taxon>Synaphobranchus</taxon>
    </lineage>
</organism>
<evidence type="ECO:0000313" key="5">
    <source>
        <dbReference type="EMBL" id="KAJ8336087.1"/>
    </source>
</evidence>
<gene>
    <name evidence="5" type="ORF">SKAU_G00394300</name>
</gene>
<accession>A0A9Q1EC61</accession>
<dbReference type="PANTHER" id="PTHR13720">
    <property type="entry name" value="WD-40 REPEAT PROTEIN"/>
    <property type="match status" value="1"/>
</dbReference>
<dbReference type="PANTHER" id="PTHR13720:SF14">
    <property type="entry name" value="CILIA- AND FLAGELLA-ASSOCIATED PROTEIN 52"/>
    <property type="match status" value="1"/>
</dbReference>
<keyword evidence="2" id="KW-0963">Cytoplasm</keyword>
<evidence type="ECO:0000313" key="6">
    <source>
        <dbReference type="Proteomes" id="UP001152622"/>
    </source>
</evidence>
<dbReference type="InterPro" id="IPR015943">
    <property type="entry name" value="WD40/YVTN_repeat-like_dom_sf"/>
</dbReference>
<dbReference type="Proteomes" id="UP001152622">
    <property type="component" value="Chromosome 20"/>
</dbReference>
<evidence type="ECO:0000256" key="4">
    <source>
        <dbReference type="ARBA" id="ARBA00022737"/>
    </source>
</evidence>
<dbReference type="Gene3D" id="2.130.10.10">
    <property type="entry name" value="YVTN repeat-like/Quinoprotein amine dehydrogenase"/>
    <property type="match status" value="1"/>
</dbReference>
<reference evidence="5" key="1">
    <citation type="journal article" date="2023" name="Science">
        <title>Genome structures resolve the early diversification of teleost fishes.</title>
        <authorList>
            <person name="Parey E."/>
            <person name="Louis A."/>
            <person name="Montfort J."/>
            <person name="Bouchez O."/>
            <person name="Roques C."/>
            <person name="Iampietro C."/>
            <person name="Lluch J."/>
            <person name="Castinel A."/>
            <person name="Donnadieu C."/>
            <person name="Desvignes T."/>
            <person name="Floi Bucao C."/>
            <person name="Jouanno E."/>
            <person name="Wen M."/>
            <person name="Mejri S."/>
            <person name="Dirks R."/>
            <person name="Jansen H."/>
            <person name="Henkel C."/>
            <person name="Chen W.J."/>
            <person name="Zahm M."/>
            <person name="Cabau C."/>
            <person name="Klopp C."/>
            <person name="Thompson A.W."/>
            <person name="Robinson-Rechavi M."/>
            <person name="Braasch I."/>
            <person name="Lecointre G."/>
            <person name="Bobe J."/>
            <person name="Postlethwait J.H."/>
            <person name="Berthelot C."/>
            <person name="Roest Crollius H."/>
            <person name="Guiguen Y."/>
        </authorList>
    </citation>
    <scope>NUCLEOTIDE SEQUENCE</scope>
    <source>
        <strain evidence="5">WJC10195</strain>
    </source>
</reference>
<dbReference type="GO" id="GO:0005737">
    <property type="term" value="C:cytoplasm"/>
    <property type="evidence" value="ECO:0007669"/>
    <property type="project" value="UniProtKB-SubCell"/>
</dbReference>
<evidence type="ECO:0000256" key="1">
    <source>
        <dbReference type="ARBA" id="ARBA00004496"/>
    </source>
</evidence>
<keyword evidence="3" id="KW-0853">WD repeat</keyword>
<dbReference type="SUPFAM" id="SSF50978">
    <property type="entry name" value="WD40 repeat-like"/>
    <property type="match status" value="1"/>
</dbReference>
<dbReference type="OrthoDB" id="6252103at2759"/>
<dbReference type="AlphaFoldDB" id="A0A9Q1EC61"/>
<keyword evidence="6" id="KW-1185">Reference proteome</keyword>